<keyword evidence="1 4" id="KW-0349">Heme</keyword>
<feature type="region of interest" description="Disordered" evidence="5">
    <location>
        <begin position="171"/>
        <end position="204"/>
    </location>
</feature>
<dbReference type="Gene3D" id="1.10.760.10">
    <property type="entry name" value="Cytochrome c-like domain"/>
    <property type="match status" value="1"/>
</dbReference>
<name>A0A538SJT2_UNCEI</name>
<dbReference type="GO" id="GO:0020037">
    <property type="term" value="F:heme binding"/>
    <property type="evidence" value="ECO:0007669"/>
    <property type="project" value="InterPro"/>
</dbReference>
<evidence type="ECO:0000313" key="9">
    <source>
        <dbReference type="Proteomes" id="UP000317716"/>
    </source>
</evidence>
<dbReference type="Pfam" id="PF00034">
    <property type="entry name" value="Cytochrom_C"/>
    <property type="match status" value="1"/>
</dbReference>
<organism evidence="8 9">
    <name type="scientific">Eiseniibacteriota bacterium</name>
    <dbReference type="NCBI Taxonomy" id="2212470"/>
    <lineage>
        <taxon>Bacteria</taxon>
        <taxon>Candidatus Eiseniibacteriota</taxon>
    </lineage>
</organism>
<evidence type="ECO:0000259" key="7">
    <source>
        <dbReference type="PROSITE" id="PS51007"/>
    </source>
</evidence>
<dbReference type="Proteomes" id="UP000317716">
    <property type="component" value="Unassembled WGS sequence"/>
</dbReference>
<dbReference type="InterPro" id="IPR036909">
    <property type="entry name" value="Cyt_c-like_dom_sf"/>
</dbReference>
<evidence type="ECO:0000256" key="2">
    <source>
        <dbReference type="ARBA" id="ARBA00022723"/>
    </source>
</evidence>
<evidence type="ECO:0000256" key="1">
    <source>
        <dbReference type="ARBA" id="ARBA00022617"/>
    </source>
</evidence>
<dbReference type="PANTHER" id="PTHR35008:SF8">
    <property type="entry name" value="ALCOHOL DEHYDROGENASE CYTOCHROME C SUBUNIT"/>
    <property type="match status" value="1"/>
</dbReference>
<reference evidence="8 9" key="1">
    <citation type="journal article" date="2019" name="Nat. Microbiol.">
        <title>Mediterranean grassland soil C-N compound turnover is dependent on rainfall and depth, and is mediated by genomically divergent microorganisms.</title>
        <authorList>
            <person name="Diamond S."/>
            <person name="Andeer P.F."/>
            <person name="Li Z."/>
            <person name="Crits-Christoph A."/>
            <person name="Burstein D."/>
            <person name="Anantharaman K."/>
            <person name="Lane K.R."/>
            <person name="Thomas B.C."/>
            <person name="Pan C."/>
            <person name="Northen T.R."/>
            <person name="Banfield J.F."/>
        </authorList>
    </citation>
    <scope>NUCLEOTIDE SEQUENCE [LARGE SCALE GENOMIC DNA]</scope>
    <source>
        <strain evidence="8">WS_2</strain>
    </source>
</reference>
<dbReference type="EMBL" id="VBOS01000366">
    <property type="protein sequence ID" value="TMQ51626.1"/>
    <property type="molecule type" value="Genomic_DNA"/>
</dbReference>
<dbReference type="GO" id="GO:0009055">
    <property type="term" value="F:electron transfer activity"/>
    <property type="evidence" value="ECO:0007669"/>
    <property type="project" value="InterPro"/>
</dbReference>
<keyword evidence="3 4" id="KW-0408">Iron</keyword>
<feature type="signal peptide" evidence="6">
    <location>
        <begin position="1"/>
        <end position="19"/>
    </location>
</feature>
<evidence type="ECO:0000256" key="4">
    <source>
        <dbReference type="PROSITE-ProRule" id="PRU00433"/>
    </source>
</evidence>
<evidence type="ECO:0000256" key="5">
    <source>
        <dbReference type="SAM" id="MobiDB-lite"/>
    </source>
</evidence>
<dbReference type="PROSITE" id="PS51007">
    <property type="entry name" value="CYTC"/>
    <property type="match status" value="1"/>
</dbReference>
<keyword evidence="2 4" id="KW-0479">Metal-binding</keyword>
<feature type="chain" id="PRO_5021723680" evidence="6">
    <location>
        <begin position="20"/>
        <end position="204"/>
    </location>
</feature>
<protein>
    <submittedName>
        <fullName evidence="8">Cytochrome c</fullName>
    </submittedName>
</protein>
<evidence type="ECO:0000313" key="8">
    <source>
        <dbReference type="EMBL" id="TMQ51626.1"/>
    </source>
</evidence>
<feature type="domain" description="Cytochrome c" evidence="7">
    <location>
        <begin position="47"/>
        <end position="158"/>
    </location>
</feature>
<dbReference type="GO" id="GO:0046872">
    <property type="term" value="F:metal ion binding"/>
    <property type="evidence" value="ECO:0007669"/>
    <property type="project" value="UniProtKB-KW"/>
</dbReference>
<accession>A0A538SJT2</accession>
<dbReference type="InterPro" id="IPR051459">
    <property type="entry name" value="Cytochrome_c-type_DH"/>
</dbReference>
<dbReference type="SUPFAM" id="SSF46626">
    <property type="entry name" value="Cytochrome c"/>
    <property type="match status" value="1"/>
</dbReference>
<evidence type="ECO:0000256" key="6">
    <source>
        <dbReference type="SAM" id="SignalP"/>
    </source>
</evidence>
<keyword evidence="6" id="KW-0732">Signal</keyword>
<dbReference type="AlphaFoldDB" id="A0A538SJT2"/>
<comment type="caution">
    <text evidence="8">The sequence shown here is derived from an EMBL/GenBank/DDBJ whole genome shotgun (WGS) entry which is preliminary data.</text>
</comment>
<evidence type="ECO:0000256" key="3">
    <source>
        <dbReference type="ARBA" id="ARBA00023004"/>
    </source>
</evidence>
<dbReference type="PANTHER" id="PTHR35008">
    <property type="entry name" value="BLL4482 PROTEIN-RELATED"/>
    <property type="match status" value="1"/>
</dbReference>
<proteinExistence type="predicted"/>
<dbReference type="InterPro" id="IPR009056">
    <property type="entry name" value="Cyt_c-like_dom"/>
</dbReference>
<gene>
    <name evidence="8" type="ORF">E6K72_10240</name>
</gene>
<sequence length="204" mass="21008">MSRIRVTASVIAAVAIVSAAVAFSQSPPAAKPAAAKPAATSAEAAAKKIAHGKHLSVVSVCGDCHTPGTLFGAPDFSRELSGSELGWQGPWGTSYARNLTPDMETGLGKYKEEDIVNAIKGGHRLDGSPMQPPMPWQNYATFSDADLHAIAAYLKSLPAVKHAVPDRVAPGTAATGSFLTFPAPSAWDAPRTPPPGSDAGAKKP</sequence>